<dbReference type="GO" id="GO:0008270">
    <property type="term" value="F:zinc ion binding"/>
    <property type="evidence" value="ECO:0007669"/>
    <property type="project" value="UniProtKB-KW"/>
</dbReference>
<organism evidence="8 9">
    <name type="scientific">Rubroshorea leprosula</name>
    <dbReference type="NCBI Taxonomy" id="152421"/>
    <lineage>
        <taxon>Eukaryota</taxon>
        <taxon>Viridiplantae</taxon>
        <taxon>Streptophyta</taxon>
        <taxon>Embryophyta</taxon>
        <taxon>Tracheophyta</taxon>
        <taxon>Spermatophyta</taxon>
        <taxon>Magnoliopsida</taxon>
        <taxon>eudicotyledons</taxon>
        <taxon>Gunneridae</taxon>
        <taxon>Pentapetalae</taxon>
        <taxon>rosids</taxon>
        <taxon>malvids</taxon>
        <taxon>Malvales</taxon>
        <taxon>Dipterocarpaceae</taxon>
        <taxon>Rubroshorea</taxon>
    </lineage>
</organism>
<dbReference type="AlphaFoldDB" id="A0AAV5J6R9"/>
<dbReference type="Proteomes" id="UP001054252">
    <property type="component" value="Unassembled WGS sequence"/>
</dbReference>
<evidence type="ECO:0000256" key="1">
    <source>
        <dbReference type="ARBA" id="ARBA00022723"/>
    </source>
</evidence>
<reference evidence="8 9" key="1">
    <citation type="journal article" date="2021" name="Commun. Biol.">
        <title>The genome of Shorea leprosula (Dipterocarpaceae) highlights the ecological relevance of drought in aseasonal tropical rainforests.</title>
        <authorList>
            <person name="Ng K.K.S."/>
            <person name="Kobayashi M.J."/>
            <person name="Fawcett J.A."/>
            <person name="Hatakeyama M."/>
            <person name="Paape T."/>
            <person name="Ng C.H."/>
            <person name="Ang C.C."/>
            <person name="Tnah L.H."/>
            <person name="Lee C.T."/>
            <person name="Nishiyama T."/>
            <person name="Sese J."/>
            <person name="O'Brien M.J."/>
            <person name="Copetti D."/>
            <person name="Mohd Noor M.I."/>
            <person name="Ong R.C."/>
            <person name="Putra M."/>
            <person name="Sireger I.Z."/>
            <person name="Indrioko S."/>
            <person name="Kosugi Y."/>
            <person name="Izuno A."/>
            <person name="Isagi Y."/>
            <person name="Lee S.L."/>
            <person name="Shimizu K.K."/>
        </authorList>
    </citation>
    <scope>NUCLEOTIDE SEQUENCE [LARGE SCALE GENOMIC DNA]</scope>
    <source>
        <strain evidence="8">214</strain>
    </source>
</reference>
<dbReference type="Pfam" id="PF16041">
    <property type="entry name" value="APD1-4_M"/>
    <property type="match status" value="1"/>
</dbReference>
<dbReference type="InterPro" id="IPR013083">
    <property type="entry name" value="Znf_RING/FYVE/PHD"/>
</dbReference>
<keyword evidence="2 4" id="KW-0863">Zinc-finger</keyword>
<dbReference type="InterPro" id="IPR001841">
    <property type="entry name" value="Znf_RING"/>
</dbReference>
<dbReference type="PROSITE" id="PS50089">
    <property type="entry name" value="ZF_RING_2"/>
    <property type="match status" value="1"/>
</dbReference>
<accession>A0AAV5J6R9</accession>
<dbReference type="Gene3D" id="3.30.40.10">
    <property type="entry name" value="Zinc/RING finger domain, C3HC4 (zinc finger)"/>
    <property type="match status" value="1"/>
</dbReference>
<evidence type="ECO:0000256" key="3">
    <source>
        <dbReference type="ARBA" id="ARBA00022833"/>
    </source>
</evidence>
<keyword evidence="6" id="KW-0472">Membrane</keyword>
<keyword evidence="6" id="KW-0812">Transmembrane</keyword>
<evidence type="ECO:0000259" key="7">
    <source>
        <dbReference type="PROSITE" id="PS50089"/>
    </source>
</evidence>
<feature type="region of interest" description="Disordered" evidence="5">
    <location>
        <begin position="114"/>
        <end position="133"/>
    </location>
</feature>
<keyword evidence="1" id="KW-0479">Metal-binding</keyword>
<gene>
    <name evidence="8" type="ORF">SLEP1_g21687</name>
</gene>
<proteinExistence type="predicted"/>
<dbReference type="PANTHER" id="PTHR46858">
    <property type="entry name" value="OS05G0521000 PROTEIN"/>
    <property type="match status" value="1"/>
</dbReference>
<dbReference type="InterPro" id="IPR032010">
    <property type="entry name" value="APD1-4_M"/>
</dbReference>
<evidence type="ECO:0000256" key="6">
    <source>
        <dbReference type="SAM" id="Phobius"/>
    </source>
</evidence>
<evidence type="ECO:0000256" key="5">
    <source>
        <dbReference type="SAM" id="MobiDB-lite"/>
    </source>
</evidence>
<dbReference type="PANTHER" id="PTHR46858:SF6">
    <property type="entry name" value="LIGASE, PUTATIVE-RELATED"/>
    <property type="match status" value="1"/>
</dbReference>
<sequence length="194" mass="21890">MYDLTKARNNCSTETGSCQLKLIFPDTQFLVLTTPNKVDSGAWYIELSFVARLITYIAILGFFFVIIFFVLKYLGACDTRGSVFDTAPMGIQYDRTPATETTPLLTRTQLRSTYGTERGDADDDETGSSSSSSEDLYDAKLCVVCYDDQRNCFFVPCGHCATCYDCAQRIMSEDSKMCPICRRLIHKVRRLFSP</sequence>
<name>A0AAV5J6R9_9ROSI</name>
<keyword evidence="6" id="KW-1133">Transmembrane helix</keyword>
<dbReference type="Pfam" id="PF13920">
    <property type="entry name" value="zf-C3HC4_3"/>
    <property type="match status" value="1"/>
</dbReference>
<dbReference type="SMART" id="SM00184">
    <property type="entry name" value="RING"/>
    <property type="match status" value="1"/>
</dbReference>
<evidence type="ECO:0000313" key="8">
    <source>
        <dbReference type="EMBL" id="GKV10298.1"/>
    </source>
</evidence>
<keyword evidence="9" id="KW-1185">Reference proteome</keyword>
<evidence type="ECO:0000313" key="9">
    <source>
        <dbReference type="Proteomes" id="UP001054252"/>
    </source>
</evidence>
<evidence type="ECO:0000256" key="4">
    <source>
        <dbReference type="PROSITE-ProRule" id="PRU00175"/>
    </source>
</evidence>
<comment type="caution">
    <text evidence="8">The sequence shown here is derived from an EMBL/GenBank/DDBJ whole genome shotgun (WGS) entry which is preliminary data.</text>
</comment>
<dbReference type="SUPFAM" id="SSF57850">
    <property type="entry name" value="RING/U-box"/>
    <property type="match status" value="1"/>
</dbReference>
<dbReference type="GO" id="GO:0061630">
    <property type="term" value="F:ubiquitin protein ligase activity"/>
    <property type="evidence" value="ECO:0007669"/>
    <property type="project" value="TreeGrafter"/>
</dbReference>
<feature type="domain" description="RING-type" evidence="7">
    <location>
        <begin position="142"/>
        <end position="182"/>
    </location>
</feature>
<dbReference type="EMBL" id="BPVZ01000032">
    <property type="protein sequence ID" value="GKV10298.1"/>
    <property type="molecule type" value="Genomic_DNA"/>
</dbReference>
<protein>
    <recommendedName>
        <fullName evidence="7">RING-type domain-containing protein</fullName>
    </recommendedName>
</protein>
<evidence type="ECO:0000256" key="2">
    <source>
        <dbReference type="ARBA" id="ARBA00022771"/>
    </source>
</evidence>
<feature type="transmembrane region" description="Helical" evidence="6">
    <location>
        <begin position="53"/>
        <end position="74"/>
    </location>
</feature>
<keyword evidence="3" id="KW-0862">Zinc</keyword>
<dbReference type="GO" id="GO:0016567">
    <property type="term" value="P:protein ubiquitination"/>
    <property type="evidence" value="ECO:0007669"/>
    <property type="project" value="TreeGrafter"/>
</dbReference>